<evidence type="ECO:0000313" key="2">
    <source>
        <dbReference type="Proteomes" id="UP000186736"/>
    </source>
</evidence>
<dbReference type="OrthoDB" id="9809203at2"/>
<proteinExistence type="predicted"/>
<dbReference type="Gene3D" id="3.40.50.720">
    <property type="entry name" value="NAD(P)-binding Rossmann-like Domain"/>
    <property type="match status" value="1"/>
</dbReference>
<dbReference type="InterPro" id="IPR003462">
    <property type="entry name" value="ODC_Mu_crystall"/>
</dbReference>
<dbReference type="InterPro" id="IPR036291">
    <property type="entry name" value="NAD(P)-bd_dom_sf"/>
</dbReference>
<dbReference type="Gene3D" id="3.30.1780.10">
    <property type="entry name" value="ornithine cyclodeaminase, domain 1"/>
    <property type="match status" value="1"/>
</dbReference>
<dbReference type="EMBL" id="MKZO01000073">
    <property type="protein sequence ID" value="OLS59286.1"/>
    <property type="molecule type" value="Genomic_DNA"/>
</dbReference>
<gene>
    <name evidence="1" type="ORF">PSEMO_57950</name>
</gene>
<dbReference type="SUPFAM" id="SSF51735">
    <property type="entry name" value="NAD(P)-binding Rossmann-fold domains"/>
    <property type="match status" value="1"/>
</dbReference>
<dbReference type="PANTHER" id="PTHR13812">
    <property type="entry name" value="KETIMINE REDUCTASE MU-CRYSTALLIN"/>
    <property type="match status" value="1"/>
</dbReference>
<dbReference type="PANTHER" id="PTHR13812:SF19">
    <property type="entry name" value="KETIMINE REDUCTASE MU-CRYSTALLIN"/>
    <property type="match status" value="1"/>
</dbReference>
<dbReference type="Pfam" id="PF02423">
    <property type="entry name" value="OCD_Mu_crystall"/>
    <property type="match status" value="1"/>
</dbReference>
<evidence type="ECO:0008006" key="3">
    <source>
        <dbReference type="Google" id="ProtNLM"/>
    </source>
</evidence>
<dbReference type="AlphaFoldDB" id="A0A1Q9QVV9"/>
<name>A0A1Q9QVV9_PSEPU</name>
<organism evidence="1 2">
    <name type="scientific">Pseudomonas putida</name>
    <name type="common">Arthrobacter siderocapsulatus</name>
    <dbReference type="NCBI Taxonomy" id="303"/>
    <lineage>
        <taxon>Bacteria</taxon>
        <taxon>Pseudomonadati</taxon>
        <taxon>Pseudomonadota</taxon>
        <taxon>Gammaproteobacteria</taxon>
        <taxon>Pseudomonadales</taxon>
        <taxon>Pseudomonadaceae</taxon>
        <taxon>Pseudomonas</taxon>
    </lineage>
</organism>
<sequence length="334" mass="36322">MQPIYIDFLNGLDVAELNLGNDEILAAVEAGLALQGQGQAVIEPRTHLIPGGGINGHFNVLRGVLGGEIGRAGVKVVGDFVDNYRQGLPSELAILNLLDPATGVPKAILDASAITDMRTGALTAIGARHLARPGSKVLGHIGARGTAYWNVRLLDHLFDFDEIRVHSRRAESREAFAERLRRDLGKPVIVTEDWESTVRDADIVVEASRLERPEPLLRTEWIKPGAFVVPYGTMSAVELSLTDIMDKLVVDDWGQCKGGQFGSLRAHVETGRLSDQTLHAELGQIVAGLKPGREHPGETILFWHRGLSLSDIALGHALLDKARHLGIGQRLRWA</sequence>
<comment type="caution">
    <text evidence="1">The sequence shown here is derived from an EMBL/GenBank/DDBJ whole genome shotgun (WGS) entry which is preliminary data.</text>
</comment>
<dbReference type="Proteomes" id="UP000186736">
    <property type="component" value="Unassembled WGS sequence"/>
</dbReference>
<protein>
    <recommendedName>
        <fullName evidence="3">Ornithine cyclodeaminase</fullName>
    </recommendedName>
</protein>
<dbReference type="InterPro" id="IPR023401">
    <property type="entry name" value="ODC_N"/>
</dbReference>
<dbReference type="PIRSF" id="PIRSF001439">
    <property type="entry name" value="CryM"/>
    <property type="match status" value="1"/>
</dbReference>
<accession>A0A1Q9QVV9</accession>
<evidence type="ECO:0000313" key="1">
    <source>
        <dbReference type="EMBL" id="OLS59286.1"/>
    </source>
</evidence>
<dbReference type="GO" id="GO:0005737">
    <property type="term" value="C:cytoplasm"/>
    <property type="evidence" value="ECO:0007669"/>
    <property type="project" value="TreeGrafter"/>
</dbReference>
<dbReference type="RefSeq" id="WP_075806516.1">
    <property type="nucleotide sequence ID" value="NZ_MKZO01000073.1"/>
</dbReference>
<reference evidence="1 2" key="1">
    <citation type="submission" date="2016-10" db="EMBL/GenBank/DDBJ databases">
        <title>Genome Sequence of Pseudomonas putida GM4FR.</title>
        <authorList>
            <person name="Poehlein A."/>
            <person name="Wemheuer F."/>
            <person name="Hollensteiner J."/>
            <person name="Wemheuer B."/>
        </authorList>
    </citation>
    <scope>NUCLEOTIDE SEQUENCE [LARGE SCALE GENOMIC DNA]</scope>
    <source>
        <strain evidence="1 2">GM4FR</strain>
    </source>
</reference>